<evidence type="ECO:0000256" key="12">
    <source>
        <dbReference type="ARBA" id="ARBA00023326"/>
    </source>
</evidence>
<dbReference type="Gene3D" id="3.20.20.80">
    <property type="entry name" value="Glycosidases"/>
    <property type="match status" value="1"/>
</dbReference>
<keyword evidence="16" id="KW-0732">Signal</keyword>
<proteinExistence type="inferred from homology"/>
<dbReference type="CDD" id="cd00035">
    <property type="entry name" value="ChtBD1"/>
    <property type="match status" value="1"/>
</dbReference>
<evidence type="ECO:0000256" key="3">
    <source>
        <dbReference type="ARBA" id="ARBA00008682"/>
    </source>
</evidence>
<dbReference type="SUPFAM" id="SSF54106">
    <property type="entry name" value="LysM domain"/>
    <property type="match status" value="1"/>
</dbReference>
<dbReference type="SUPFAM" id="SSF57016">
    <property type="entry name" value="Plant lectins/antimicrobial peptides"/>
    <property type="match status" value="1"/>
</dbReference>
<dbReference type="SMART" id="SM00257">
    <property type="entry name" value="LysM"/>
    <property type="match status" value="2"/>
</dbReference>
<evidence type="ECO:0000313" key="20">
    <source>
        <dbReference type="EMBL" id="RNJ52087.1"/>
    </source>
</evidence>
<dbReference type="GO" id="GO:0008843">
    <property type="term" value="F:endochitinase activity"/>
    <property type="evidence" value="ECO:0007669"/>
    <property type="project" value="UniProtKB-EC"/>
</dbReference>
<dbReference type="PROSITE" id="PS00026">
    <property type="entry name" value="CHIT_BIND_I_1"/>
    <property type="match status" value="1"/>
</dbReference>
<keyword evidence="21" id="KW-1185">Reference proteome</keyword>
<protein>
    <recommendedName>
        <fullName evidence="4">chitinase</fullName>
        <ecNumber evidence="4">3.2.1.14</ecNumber>
    </recommendedName>
</protein>
<evidence type="ECO:0000256" key="1">
    <source>
        <dbReference type="ARBA" id="ARBA00000822"/>
    </source>
</evidence>
<dbReference type="Proteomes" id="UP000267145">
    <property type="component" value="Unassembled WGS sequence"/>
</dbReference>
<name>A0A3M9XUX4_9PEZI</name>
<dbReference type="InterPro" id="IPR029070">
    <property type="entry name" value="Chitinase_insertion_sf"/>
</dbReference>
<keyword evidence="7 14" id="KW-0378">Hydrolase</keyword>
<keyword evidence="8" id="KW-0146">Chitin degradation</keyword>
<dbReference type="PROSITE" id="PS51782">
    <property type="entry name" value="LYSM"/>
    <property type="match status" value="1"/>
</dbReference>
<keyword evidence="13" id="KW-1015">Disulfide bond</keyword>
<dbReference type="SUPFAM" id="SSF54556">
    <property type="entry name" value="Chitinase insertion domain"/>
    <property type="match status" value="1"/>
</dbReference>
<dbReference type="Pfam" id="PF00187">
    <property type="entry name" value="Chitin_bind_1"/>
    <property type="match status" value="1"/>
</dbReference>
<evidence type="ECO:0000256" key="16">
    <source>
        <dbReference type="SAM" id="SignalP"/>
    </source>
</evidence>
<dbReference type="GO" id="GO:0006032">
    <property type="term" value="P:chitin catabolic process"/>
    <property type="evidence" value="ECO:0007669"/>
    <property type="project" value="UniProtKB-KW"/>
</dbReference>
<dbReference type="InterPro" id="IPR001223">
    <property type="entry name" value="Glyco_hydro18_cat"/>
</dbReference>
<evidence type="ECO:0000259" key="18">
    <source>
        <dbReference type="PROSITE" id="PS51782"/>
    </source>
</evidence>
<feature type="domain" description="GH18" evidence="19">
    <location>
        <begin position="489"/>
        <end position="851"/>
    </location>
</feature>
<comment type="caution">
    <text evidence="13">Lacks conserved residue(s) required for the propagation of feature annotation.</text>
</comment>
<dbReference type="InterPro" id="IPR018392">
    <property type="entry name" value="LysM"/>
</dbReference>
<keyword evidence="12" id="KW-0624">Polysaccharide degradation</keyword>
<feature type="compositionally biased region" description="Basic and acidic residues" evidence="15">
    <location>
        <begin position="864"/>
        <end position="878"/>
    </location>
</feature>
<keyword evidence="9" id="KW-0843">Virulence</keyword>
<dbReference type="InterPro" id="IPR036861">
    <property type="entry name" value="Endochitinase-like_sf"/>
</dbReference>
<dbReference type="InterPro" id="IPR001002">
    <property type="entry name" value="Chitin-bd_1"/>
</dbReference>
<dbReference type="Gene3D" id="3.10.350.10">
    <property type="entry name" value="LysM domain"/>
    <property type="match status" value="2"/>
</dbReference>
<evidence type="ECO:0000256" key="15">
    <source>
        <dbReference type="SAM" id="MobiDB-lite"/>
    </source>
</evidence>
<dbReference type="GO" id="GO:0006629">
    <property type="term" value="P:lipid metabolic process"/>
    <property type="evidence" value="ECO:0007669"/>
    <property type="project" value="InterPro"/>
</dbReference>
<comment type="caution">
    <text evidence="20">The sequence shown here is derived from an EMBL/GenBank/DDBJ whole genome shotgun (WGS) entry which is preliminary data.</text>
</comment>
<evidence type="ECO:0000256" key="10">
    <source>
        <dbReference type="ARBA" id="ARBA00023277"/>
    </source>
</evidence>
<dbReference type="PANTHER" id="PTHR47700">
    <property type="entry name" value="V CHITINASE, PUTATIVE (AFU_ORTHOLOGUE AFUA_6G13720)-RELATED"/>
    <property type="match status" value="1"/>
</dbReference>
<sequence>MRGGIAHSFFALLAGLSGLPHVHAVYEDAVGQYPDNCPQRCSEVGPDPSNWTRVRHLEALSYCDEPLLFDINVQNDLSGENAAIPVRACSQAESVTKPTIEARQDGSVLSTSNNCGANVEKTILEAEASGSSDILSARDLSADHLDAAIGQLESYLNRAATCGTTIFFAKAGNIIAGLYSGANIQHESALDFLQTFRGRVFKGDRMLQLCKTNKSAQKALGIAVGTLGDLAEIQSAVKAWTNGECVQTGSGPSSGLVEVELGVLVSTAAATVSPPVAGTLSSYKRALCRDIQVAQGDGCASMASRCGISLTNFEKFNPKTCDKILMPKQYVCCTAGDLPDHTPQPGADGSCRPYKVGSGDGCWAIADAFGITQQQIENFNKKTWGWAGCGALQAEQIICLSTGSPPFPASIPDTQCGPQVPGTTKPTDGTPWNELNQCPLKSCCSVWGYCGTTAEFCTKGTGPAGTRTAGCMSNCGMGIIGNDKAPEKFRKVGYFEGWNQNRKCLRMHARQIDLSTVTHVHFAFVNIKPDFSISIDENMKEQWQQFRELGSSVKKIPSFGGWAFSTEPDTVWRFRDATKPANRLKFATNVVAFMNDEGLDGLDFDWEYPGATDIPDVPPGTKEEANNYLEFLKLVKRRMSNTGKELSVAIPASFWYLKPYPVEEMAKVLDYFVYMTYDFHGQWDTGNKWATSGCPAGNCVRSHVNKTITEGALSSVPASKVLVGVSSYGRSFRMVSPGCSGFMCTYLGTRDSSQAYKGPCTETAGYISNAEIEQIKTDNPENYPVRRRLFDTASDSDILIYGTREKADFVGYMTKETKMRREKWAKELNFGGTIDWAVDLMEFMDENDSGGDDHGGGGNTDPDDVCRKEDRTFSDERPDRDGEYMRWFLMEPEHATTTTRTYITIVNLTPHTFTLTTTHSYQMDEFNWKSIPPGKSRQNVAVYTSRVGANPKDTNGEAYYSIGNTGKQFVVRVTTHIPDTYPRRIVFDLSGMGQGQREYKVPEQEVPVTLVITGSYDYGFITSLSHGAGAWMKGIKKSIWDRPLRHVVMPATHDAGMSRISGAILTGASSENTQTQGLTTYDQLQMGSRWFDLRVQTVHAVTPSCCDDYEFWTTHINDERADAPIGRSGEKFDEVVDNINRFTAEHPGEVIILQFRYLIGIRNTPSLGPIYWQAKQKNEFFDKLKSINNRCPNIPVDPGNINSFEQRTMGSFMESNNKNGCVLIFLDTAHLLRNIPEAQSVSRGDGIYHKDDFAWTNSWSEKEDTREVAEYAVEGWKRSRSKFIVSQWLSTLGPLVSTLVYSIQAVAVLPNNPALYWRGVPEITPTQFPNAIMVDYIGQLLMNEQRWDQLGGELKTLAIGLNLYTLSENCDINKRRSVLLPTKSSNGRFAAAPAQDNPLVSSWNGIIFANGTVINNPPPTLHVGQPEILRNGTRFSNGTVLTKDIRNPEFQGPFHANLTGLGV</sequence>
<evidence type="ECO:0000256" key="13">
    <source>
        <dbReference type="PROSITE-ProRule" id="PRU00261"/>
    </source>
</evidence>
<keyword evidence="11 14" id="KW-0326">Glycosidase</keyword>
<dbReference type="Gene3D" id="3.10.50.10">
    <property type="match status" value="1"/>
</dbReference>
<dbReference type="GO" id="GO:0000272">
    <property type="term" value="P:polysaccharide catabolic process"/>
    <property type="evidence" value="ECO:0007669"/>
    <property type="project" value="UniProtKB-KW"/>
</dbReference>
<dbReference type="Pfam" id="PF01476">
    <property type="entry name" value="LysM"/>
    <property type="match status" value="1"/>
</dbReference>
<accession>A0A3M9XUX4</accession>
<keyword evidence="10" id="KW-0119">Carbohydrate metabolism</keyword>
<dbReference type="EMBL" id="RBVV01000246">
    <property type="protein sequence ID" value="RNJ52087.1"/>
    <property type="molecule type" value="Genomic_DNA"/>
</dbReference>
<evidence type="ECO:0000313" key="21">
    <source>
        <dbReference type="Proteomes" id="UP000267145"/>
    </source>
</evidence>
<evidence type="ECO:0000256" key="6">
    <source>
        <dbReference type="ARBA" id="ARBA00022669"/>
    </source>
</evidence>
<dbReference type="PROSITE" id="PS50007">
    <property type="entry name" value="PIPLC_X_DOMAIN"/>
    <property type="match status" value="1"/>
</dbReference>
<dbReference type="PROSITE" id="PS51910">
    <property type="entry name" value="GH18_2"/>
    <property type="match status" value="1"/>
</dbReference>
<dbReference type="Gene3D" id="3.20.20.190">
    <property type="entry name" value="Phosphatidylinositol (PI) phosphodiesterase"/>
    <property type="match status" value="1"/>
</dbReference>
<feature type="disulfide bond" evidence="13">
    <location>
        <begin position="443"/>
        <end position="457"/>
    </location>
</feature>
<gene>
    <name evidence="20" type="ORF">D7B24_004409</name>
</gene>
<evidence type="ECO:0000256" key="2">
    <source>
        <dbReference type="ARBA" id="ARBA00004613"/>
    </source>
</evidence>
<dbReference type="InterPro" id="IPR001579">
    <property type="entry name" value="Glyco_hydro_18_chit_AS"/>
</dbReference>
<comment type="subcellular location">
    <subcellularLocation>
        <location evidence="2">Secreted</location>
    </subcellularLocation>
</comment>
<dbReference type="InterPro" id="IPR017853">
    <property type="entry name" value="GH"/>
</dbReference>
<comment type="similarity">
    <text evidence="3">Belongs to the glycosyl hydrolase 18 family. Chitinase class V subfamily.</text>
</comment>
<dbReference type="GO" id="GO:0008061">
    <property type="term" value="F:chitin binding"/>
    <property type="evidence" value="ECO:0007669"/>
    <property type="project" value="UniProtKB-UniRule"/>
</dbReference>
<dbReference type="SMART" id="SM00270">
    <property type="entry name" value="ChtBD1"/>
    <property type="match status" value="1"/>
</dbReference>
<dbReference type="SUPFAM" id="SSF51695">
    <property type="entry name" value="PLC-like phosphodiesterases"/>
    <property type="match status" value="1"/>
</dbReference>
<reference evidence="20 21" key="1">
    <citation type="submission" date="2018-10" db="EMBL/GenBank/DDBJ databases">
        <title>Genome sequence of Verticillium nonalfalfae VnAa140.</title>
        <authorList>
            <person name="Stajich J.E."/>
            <person name="Kasson M.T."/>
        </authorList>
    </citation>
    <scope>NUCLEOTIDE SEQUENCE [LARGE SCALE GENOMIC DNA]</scope>
    <source>
        <strain evidence="20 21">VnAa140</strain>
    </source>
</reference>
<dbReference type="SMART" id="SM00636">
    <property type="entry name" value="Glyco_18"/>
    <property type="match status" value="1"/>
</dbReference>
<dbReference type="InterPro" id="IPR017946">
    <property type="entry name" value="PLC-like_Pdiesterase_TIM-brl"/>
</dbReference>
<feature type="chain" id="PRO_5017958651" description="chitinase" evidence="16">
    <location>
        <begin position="25"/>
        <end position="1463"/>
    </location>
</feature>
<feature type="disulfide bond" evidence="13">
    <location>
        <begin position="471"/>
        <end position="475"/>
    </location>
</feature>
<feature type="domain" description="LysM" evidence="18">
    <location>
        <begin position="352"/>
        <end position="400"/>
    </location>
</feature>
<dbReference type="Gene3D" id="3.30.60.10">
    <property type="entry name" value="Endochitinase-like"/>
    <property type="match status" value="1"/>
</dbReference>
<keyword evidence="5" id="KW-0964">Secreted</keyword>
<dbReference type="InterPro" id="IPR053214">
    <property type="entry name" value="LysM12-like"/>
</dbReference>
<evidence type="ECO:0000256" key="9">
    <source>
        <dbReference type="ARBA" id="ARBA00023026"/>
    </source>
</evidence>
<feature type="region of interest" description="Disordered" evidence="15">
    <location>
        <begin position="846"/>
        <end position="878"/>
    </location>
</feature>
<dbReference type="GO" id="GO:0005576">
    <property type="term" value="C:extracellular region"/>
    <property type="evidence" value="ECO:0007669"/>
    <property type="project" value="UniProtKB-SubCell"/>
</dbReference>
<feature type="domain" description="Chitin-binding type-1" evidence="17">
    <location>
        <begin position="413"/>
        <end position="477"/>
    </location>
</feature>
<dbReference type="Pfam" id="PF00704">
    <property type="entry name" value="Glyco_hydro_18"/>
    <property type="match status" value="1"/>
</dbReference>
<dbReference type="InterPro" id="IPR011583">
    <property type="entry name" value="Chitinase_II/V-like_cat"/>
</dbReference>
<dbReference type="GO" id="GO:0008081">
    <property type="term" value="F:phosphoric diester hydrolase activity"/>
    <property type="evidence" value="ECO:0007669"/>
    <property type="project" value="InterPro"/>
</dbReference>
<comment type="catalytic activity">
    <reaction evidence="1">
        <text>Random endo-hydrolysis of N-acetyl-beta-D-glucosaminide (1-&gt;4)-beta-linkages in chitin and chitodextrins.</text>
        <dbReference type="EC" id="3.2.1.14"/>
    </reaction>
</comment>
<feature type="signal peptide" evidence="16">
    <location>
        <begin position="1"/>
        <end position="24"/>
    </location>
</feature>
<evidence type="ECO:0000256" key="8">
    <source>
        <dbReference type="ARBA" id="ARBA00023024"/>
    </source>
</evidence>
<dbReference type="PROSITE" id="PS50941">
    <property type="entry name" value="CHIT_BIND_I_2"/>
    <property type="match status" value="1"/>
</dbReference>
<evidence type="ECO:0000256" key="11">
    <source>
        <dbReference type="ARBA" id="ARBA00023295"/>
    </source>
</evidence>
<evidence type="ECO:0000256" key="4">
    <source>
        <dbReference type="ARBA" id="ARBA00012729"/>
    </source>
</evidence>
<evidence type="ECO:0000259" key="17">
    <source>
        <dbReference type="PROSITE" id="PS50941"/>
    </source>
</evidence>
<dbReference type="SUPFAM" id="SSF51445">
    <property type="entry name" value="(Trans)glycosidases"/>
    <property type="match status" value="1"/>
</dbReference>
<dbReference type="GeneID" id="39608098"/>
<dbReference type="STRING" id="1051616.A0A3M9XUX4"/>
<evidence type="ECO:0000259" key="19">
    <source>
        <dbReference type="PROSITE" id="PS51910"/>
    </source>
</evidence>
<dbReference type="InterPro" id="IPR018371">
    <property type="entry name" value="Chitin-binding_1_CS"/>
</dbReference>
<keyword evidence="6 13" id="KW-0147">Chitin-binding</keyword>
<evidence type="ECO:0000256" key="5">
    <source>
        <dbReference type="ARBA" id="ARBA00022525"/>
    </source>
</evidence>
<evidence type="ECO:0000256" key="7">
    <source>
        <dbReference type="ARBA" id="ARBA00022801"/>
    </source>
</evidence>
<dbReference type="PANTHER" id="PTHR47700:SF2">
    <property type="entry name" value="CHITINASE"/>
    <property type="match status" value="1"/>
</dbReference>
<dbReference type="InterPro" id="IPR036779">
    <property type="entry name" value="LysM_dom_sf"/>
</dbReference>
<dbReference type="EC" id="3.2.1.14" evidence="4"/>
<feature type="disulfide bond" evidence="13">
    <location>
        <begin position="438"/>
        <end position="450"/>
    </location>
</feature>
<dbReference type="RefSeq" id="XP_028490245.1">
    <property type="nucleotide sequence ID" value="XM_028638580.1"/>
</dbReference>
<organism evidence="20 21">
    <name type="scientific">Verticillium nonalfalfae</name>
    <dbReference type="NCBI Taxonomy" id="1051616"/>
    <lineage>
        <taxon>Eukaryota</taxon>
        <taxon>Fungi</taxon>
        <taxon>Dikarya</taxon>
        <taxon>Ascomycota</taxon>
        <taxon>Pezizomycotina</taxon>
        <taxon>Sordariomycetes</taxon>
        <taxon>Hypocreomycetidae</taxon>
        <taxon>Glomerellales</taxon>
        <taxon>Plectosphaerellaceae</taxon>
        <taxon>Verticillium</taxon>
    </lineage>
</organism>
<dbReference type="CDD" id="cd02878">
    <property type="entry name" value="GH18_zymocin_alpha"/>
    <property type="match status" value="1"/>
</dbReference>
<dbReference type="CDD" id="cd00118">
    <property type="entry name" value="LysM"/>
    <property type="match status" value="1"/>
</dbReference>
<evidence type="ECO:0000256" key="14">
    <source>
        <dbReference type="RuleBase" id="RU000489"/>
    </source>
</evidence>
<dbReference type="PROSITE" id="PS01095">
    <property type="entry name" value="GH18_1"/>
    <property type="match status" value="1"/>
</dbReference>